<evidence type="ECO:0000313" key="4">
    <source>
        <dbReference type="EMBL" id="CAG7835111.1"/>
    </source>
</evidence>
<dbReference type="SMART" id="SM00937">
    <property type="entry name" value="PCRF"/>
    <property type="match status" value="1"/>
</dbReference>
<keyword evidence="5" id="KW-1185">Reference proteome</keyword>
<accession>A0A8J2Q5U3</accession>
<evidence type="ECO:0000259" key="3">
    <source>
        <dbReference type="SMART" id="SM00937"/>
    </source>
</evidence>
<name>A0A8J2Q5U3_9HEXA</name>
<keyword evidence="2" id="KW-0648">Protein biosynthesis</keyword>
<dbReference type="InterPro" id="IPR005139">
    <property type="entry name" value="PCRF"/>
</dbReference>
<proteinExistence type="inferred from homology"/>
<dbReference type="FunFam" id="3.30.160.20:FF:000004">
    <property type="entry name" value="Peptide chain release factor 1"/>
    <property type="match status" value="1"/>
</dbReference>
<dbReference type="AlphaFoldDB" id="A0A8J2Q5U3"/>
<reference evidence="4" key="1">
    <citation type="submission" date="2021-06" db="EMBL/GenBank/DDBJ databases">
        <authorList>
            <person name="Hodson N. C."/>
            <person name="Mongue J. A."/>
            <person name="Jaron S. K."/>
        </authorList>
    </citation>
    <scope>NUCLEOTIDE SEQUENCE</scope>
</reference>
<dbReference type="Pfam" id="PF00472">
    <property type="entry name" value="RF-1"/>
    <property type="match status" value="1"/>
</dbReference>
<feature type="domain" description="Peptide chain release factor" evidence="3">
    <location>
        <begin position="105"/>
        <end position="220"/>
    </location>
</feature>
<organism evidence="4 5">
    <name type="scientific">Allacma fusca</name>
    <dbReference type="NCBI Taxonomy" id="39272"/>
    <lineage>
        <taxon>Eukaryota</taxon>
        <taxon>Metazoa</taxon>
        <taxon>Ecdysozoa</taxon>
        <taxon>Arthropoda</taxon>
        <taxon>Hexapoda</taxon>
        <taxon>Collembola</taxon>
        <taxon>Symphypleona</taxon>
        <taxon>Sminthuridae</taxon>
        <taxon>Allacma</taxon>
    </lineage>
</organism>
<dbReference type="GO" id="GO:0003747">
    <property type="term" value="F:translation release factor activity"/>
    <property type="evidence" value="ECO:0007669"/>
    <property type="project" value="InterPro"/>
</dbReference>
<dbReference type="GO" id="GO:0005737">
    <property type="term" value="C:cytoplasm"/>
    <property type="evidence" value="ECO:0007669"/>
    <property type="project" value="UniProtKB-ARBA"/>
</dbReference>
<dbReference type="InterPro" id="IPR050057">
    <property type="entry name" value="Prokaryotic/Mito_RF"/>
</dbReference>
<gene>
    <name evidence="4" type="ORF">AFUS01_LOCUS44531</name>
</gene>
<dbReference type="Pfam" id="PF03462">
    <property type="entry name" value="PCRF"/>
    <property type="match status" value="1"/>
</dbReference>
<evidence type="ECO:0000256" key="1">
    <source>
        <dbReference type="ARBA" id="ARBA00010835"/>
    </source>
</evidence>
<dbReference type="InterPro" id="IPR000352">
    <property type="entry name" value="Pep_chain_release_fac_I"/>
</dbReference>
<comment type="similarity">
    <text evidence="1">Belongs to the prokaryotic/mitochondrial release factor family.</text>
</comment>
<evidence type="ECO:0000313" key="5">
    <source>
        <dbReference type="Proteomes" id="UP000708208"/>
    </source>
</evidence>
<dbReference type="PANTHER" id="PTHR43804:SF7">
    <property type="entry name" value="LD18447P"/>
    <property type="match status" value="1"/>
</dbReference>
<sequence length="404" mass="45912">MKESCRTIFRLITYRQLFPVNRTANNKCFVVTKRHYSTRERIDTCSRRGYASEACSLSLKDVNVQNYIQKLASSSNQISEGHNYNSSAVISRIVKEIFVKQNELEELKTLSEDPDFREIAAKDALKINEELENLGEEFFKSVLEPEPLDHNDVVIEVSAGIGGQEAMLFAQELFQMYQYFASFHGLEVSVTKYDETEIGGIRQGFATISGIGAYRIFKFEGGVHRVQRTPKTEKSGRIHTSTATVAVIPLPTEIQVVLAPQDLKYEPKKASGAGGQHVNTTESAIRLTHLPTGLSVECQMERSQIRNRTLALQMLRAKIYEKELQSQNSKMKQTRKLQTGLAGRSEKIRTYNFVQDRVTDHRIGISVFNLRGILDGTEYLNDLVEKLHEYDNQERILQLFTEAS</sequence>
<dbReference type="EMBL" id="CAJVCH010570530">
    <property type="protein sequence ID" value="CAG7835111.1"/>
    <property type="molecule type" value="Genomic_DNA"/>
</dbReference>
<evidence type="ECO:0000256" key="2">
    <source>
        <dbReference type="ARBA" id="ARBA00022917"/>
    </source>
</evidence>
<dbReference type="PANTHER" id="PTHR43804">
    <property type="entry name" value="LD18447P"/>
    <property type="match status" value="1"/>
</dbReference>
<dbReference type="OrthoDB" id="2019491at2759"/>
<protein>
    <recommendedName>
        <fullName evidence="3">Peptide chain release factor domain-containing protein</fullName>
    </recommendedName>
</protein>
<comment type="caution">
    <text evidence="4">The sequence shown here is derived from an EMBL/GenBank/DDBJ whole genome shotgun (WGS) entry which is preliminary data.</text>
</comment>
<dbReference type="Proteomes" id="UP000708208">
    <property type="component" value="Unassembled WGS sequence"/>
</dbReference>